<dbReference type="Pfam" id="PF11832">
    <property type="entry name" value="DUF3352"/>
    <property type="match status" value="1"/>
</dbReference>
<keyword evidence="1" id="KW-1133">Transmembrane helix</keyword>
<dbReference type="Proteomes" id="UP000034681">
    <property type="component" value="Unassembled WGS sequence"/>
</dbReference>
<evidence type="ECO:0008006" key="4">
    <source>
        <dbReference type="Google" id="ProtNLM"/>
    </source>
</evidence>
<dbReference type="InterPro" id="IPR021787">
    <property type="entry name" value="DUF3352"/>
</dbReference>
<name>A0A0M2Q489_PROHO</name>
<feature type="transmembrane region" description="Helical" evidence="1">
    <location>
        <begin position="12"/>
        <end position="29"/>
    </location>
</feature>
<evidence type="ECO:0000313" key="3">
    <source>
        <dbReference type="Proteomes" id="UP000034681"/>
    </source>
</evidence>
<dbReference type="OrthoDB" id="451203at2"/>
<gene>
    <name evidence="2" type="ORF">PROH_03315</name>
</gene>
<keyword evidence="1" id="KW-0472">Membrane</keyword>
<dbReference type="EMBL" id="AJTX02000002">
    <property type="protein sequence ID" value="KKJ01387.1"/>
    <property type="molecule type" value="Genomic_DNA"/>
</dbReference>
<dbReference type="AlphaFoldDB" id="A0A0M2Q489"/>
<reference evidence="2" key="1">
    <citation type="submission" date="2012-04" db="EMBL/GenBank/DDBJ databases">
        <authorList>
            <person name="Borisov I.G."/>
            <person name="Ivanikova N.V."/>
            <person name="Pinevich A.V."/>
        </authorList>
    </citation>
    <scope>NUCLEOTIDE SEQUENCE</scope>
    <source>
        <strain evidence="2">CALU 1027</strain>
    </source>
</reference>
<keyword evidence="3" id="KW-1185">Reference proteome</keyword>
<dbReference type="eggNOG" id="COG3827">
    <property type="taxonomic scope" value="Bacteria"/>
</dbReference>
<proteinExistence type="predicted"/>
<keyword evidence="1" id="KW-0812">Transmembrane</keyword>
<evidence type="ECO:0000256" key="1">
    <source>
        <dbReference type="SAM" id="Phobius"/>
    </source>
</evidence>
<protein>
    <recommendedName>
        <fullName evidence="4">DUF3352 domain-containing protein</fullName>
    </recommendedName>
</protein>
<dbReference type="RefSeq" id="WP_017714078.1">
    <property type="nucleotide sequence ID" value="NZ_KB235941.1"/>
</dbReference>
<evidence type="ECO:0000313" key="2">
    <source>
        <dbReference type="EMBL" id="KKJ01387.1"/>
    </source>
</evidence>
<accession>A0A0M2Q489</accession>
<organism evidence="2 3">
    <name type="scientific">Prochlorothrix hollandica PCC 9006 = CALU 1027</name>
    <dbReference type="NCBI Taxonomy" id="317619"/>
    <lineage>
        <taxon>Bacteria</taxon>
        <taxon>Bacillati</taxon>
        <taxon>Cyanobacteriota</taxon>
        <taxon>Cyanophyceae</taxon>
        <taxon>Prochlorotrichales</taxon>
        <taxon>Prochlorotrichaceae</taxon>
        <taxon>Prochlorothrix</taxon>
    </lineage>
</organism>
<sequence>MSYGGKRILKVGAAALAIAATGAAGYWYFRLRPTALGDRDRLLGAAALLPSQALMATYVSTQDEPWSQWQSLDNPALQALVTEPLATLEQEVLGSRNLTYAADVQPWVNGVMLSLLPPMAVRSDGDFNLLLLVGIGDPLKAQAFARQLQEQPDTQLQTSDYQGVEVSALTLDDQTLYSAVLGNFLALSLERQSIEQTIDTFQGGDALGDQPGVTQALQGTLNLDNPVLQVYVPDYGALLNQLLVASPNAAPLPPETLSQLQQFGGVSAALALEDQGVRFQAVVKLDPSLEGVAFEPAPGQVLEHFPASTVALFNGQNLGSLWQTYVQQSEGNPQLALTLDNVRRRFQEFDLDPDRDLFSWMTGEFALGALPSSGGIMGQVGLGAALILDSNDRPTTEATLVKLDRLAERSNLQVQQSTTDAGQPLTQWILPEGFFQNEVLLGYGWLDGDSLFMGLGSSAVEAMTTPQTSGLQDSPAFQAVVTALPERNSGYFYLNVAGSEAQLSQSPLLGPLKQLPGETDLALQSLQSLGITTTQRDRHTSQIDLFVSLEPPATSTP</sequence>
<comment type="caution">
    <text evidence="2">The sequence shown here is derived from an EMBL/GenBank/DDBJ whole genome shotgun (WGS) entry which is preliminary data.</text>
</comment>
<dbReference type="STRING" id="317619.GCA_000332315_03918"/>